<feature type="region of interest" description="Disordered" evidence="1">
    <location>
        <begin position="16"/>
        <end position="47"/>
    </location>
</feature>
<reference evidence="2" key="1">
    <citation type="submission" date="2023-10" db="EMBL/GenBank/DDBJ databases">
        <authorList>
            <person name="Chen Y."/>
            <person name="Shah S."/>
            <person name="Dougan E. K."/>
            <person name="Thang M."/>
            <person name="Chan C."/>
        </authorList>
    </citation>
    <scope>NUCLEOTIDE SEQUENCE [LARGE SCALE GENOMIC DNA]</scope>
</reference>
<feature type="region of interest" description="Disordered" evidence="1">
    <location>
        <begin position="81"/>
        <end position="106"/>
    </location>
</feature>
<accession>A0ABN9UQR9</accession>
<feature type="compositionally biased region" description="Basic and acidic residues" evidence="1">
    <location>
        <begin position="88"/>
        <end position="102"/>
    </location>
</feature>
<feature type="non-terminal residue" evidence="2">
    <location>
        <position position="1"/>
    </location>
</feature>
<evidence type="ECO:0000256" key="1">
    <source>
        <dbReference type="SAM" id="MobiDB-lite"/>
    </source>
</evidence>
<name>A0ABN9UQR9_9DINO</name>
<dbReference type="Proteomes" id="UP001189429">
    <property type="component" value="Unassembled WGS sequence"/>
</dbReference>
<feature type="region of interest" description="Disordered" evidence="1">
    <location>
        <begin position="190"/>
        <end position="219"/>
    </location>
</feature>
<evidence type="ECO:0000313" key="3">
    <source>
        <dbReference type="Proteomes" id="UP001189429"/>
    </source>
</evidence>
<keyword evidence="3" id="KW-1185">Reference proteome</keyword>
<gene>
    <name evidence="2" type="ORF">PCOR1329_LOCUS49622</name>
</gene>
<evidence type="ECO:0000313" key="2">
    <source>
        <dbReference type="EMBL" id="CAK0860737.1"/>
    </source>
</evidence>
<comment type="caution">
    <text evidence="2">The sequence shown here is derived from an EMBL/GenBank/DDBJ whole genome shotgun (WGS) entry which is preliminary data.</text>
</comment>
<sequence>RRHQSRTVWPRLAAAAGAGRRLAGGRRKRLAPDHRRQDTAAAKARPPMNPRYTARLMAPAVSLFWVAGTASRATTVLQLPPRAPADTKGTHTTEKGRPREPRLGPQGLLHEQAPGGHAAQLQQHVERQVQPQAPRVRHGVEGAAAEEVREQLGEDDLLPEPMSACASLSARGVRDMFCATAAHWHARMASAKAREGSGESPAEAPAPQDRCSMSSPWCS</sequence>
<proteinExistence type="predicted"/>
<protein>
    <submittedName>
        <fullName evidence="2">Uncharacterized protein</fullName>
    </submittedName>
</protein>
<organism evidence="2 3">
    <name type="scientific">Prorocentrum cordatum</name>
    <dbReference type="NCBI Taxonomy" id="2364126"/>
    <lineage>
        <taxon>Eukaryota</taxon>
        <taxon>Sar</taxon>
        <taxon>Alveolata</taxon>
        <taxon>Dinophyceae</taxon>
        <taxon>Prorocentrales</taxon>
        <taxon>Prorocentraceae</taxon>
        <taxon>Prorocentrum</taxon>
    </lineage>
</organism>
<dbReference type="EMBL" id="CAUYUJ010016007">
    <property type="protein sequence ID" value="CAK0860737.1"/>
    <property type="molecule type" value="Genomic_DNA"/>
</dbReference>